<keyword evidence="3 6" id="KW-0812">Transmembrane</keyword>
<evidence type="ECO:0000313" key="8">
    <source>
        <dbReference type="EMBL" id="MEI1248382.1"/>
    </source>
</evidence>
<evidence type="ECO:0000256" key="2">
    <source>
        <dbReference type="ARBA" id="ARBA00009399"/>
    </source>
</evidence>
<evidence type="ECO:0000259" key="7">
    <source>
        <dbReference type="Pfam" id="PF04138"/>
    </source>
</evidence>
<feature type="transmembrane region" description="Helical" evidence="6">
    <location>
        <begin position="94"/>
        <end position="119"/>
    </location>
</feature>
<dbReference type="RefSeq" id="WP_335912230.1">
    <property type="nucleotide sequence ID" value="NZ_JBAMYB010000005.1"/>
</dbReference>
<dbReference type="EMBL" id="JBAMYC010000005">
    <property type="protein sequence ID" value="MEI1248382.1"/>
    <property type="molecule type" value="Genomic_DNA"/>
</dbReference>
<protein>
    <submittedName>
        <fullName evidence="8">GtrA family protein</fullName>
    </submittedName>
</protein>
<keyword evidence="5 6" id="KW-0472">Membrane</keyword>
<reference evidence="8 9" key="1">
    <citation type="submission" date="2024-01" db="EMBL/GenBank/DDBJ databases">
        <title>Draft genome sequences of three bacterial strains isolated from Acacia saligna represent a potential new species within the genus Rhizobium.</title>
        <authorList>
            <person name="Tambong J.T."/>
            <person name="Mnasri B."/>
        </authorList>
    </citation>
    <scope>NUCLEOTIDE SEQUENCE [LARGE SCALE GENOMIC DNA]</scope>
    <source>
        <strain evidence="8 9">1AS12I</strain>
    </source>
</reference>
<name>A0ABU8CHL3_9HYPH</name>
<comment type="similarity">
    <text evidence="2">Belongs to the GtrA family.</text>
</comment>
<dbReference type="Proteomes" id="UP001531129">
    <property type="component" value="Unassembled WGS sequence"/>
</dbReference>
<dbReference type="PANTHER" id="PTHR38459:SF1">
    <property type="entry name" value="PROPHAGE BACTOPRENOL-LINKED GLUCOSE TRANSLOCASE HOMOLOG"/>
    <property type="match status" value="1"/>
</dbReference>
<keyword evidence="4 6" id="KW-1133">Transmembrane helix</keyword>
<feature type="domain" description="GtrA/DPMS transmembrane" evidence="7">
    <location>
        <begin position="6"/>
        <end position="119"/>
    </location>
</feature>
<sequence>MLQLARFGFIGLLTNGFGYILYLIVTFSEVPPKLAMTILYLVGVLMSFAANRRWVFIQAAEQQGALVRYGIIYGIGYALNYSILYVFVDRLHYAHFYVQAFGIVAVAAFVYLASNIYAFPSTSKRKQNP</sequence>
<organism evidence="8 9">
    <name type="scientific">Rhizobium aouanii</name>
    <dbReference type="NCBI Taxonomy" id="3118145"/>
    <lineage>
        <taxon>Bacteria</taxon>
        <taxon>Pseudomonadati</taxon>
        <taxon>Pseudomonadota</taxon>
        <taxon>Alphaproteobacteria</taxon>
        <taxon>Hyphomicrobiales</taxon>
        <taxon>Rhizobiaceae</taxon>
        <taxon>Rhizobium/Agrobacterium group</taxon>
        <taxon>Rhizobium</taxon>
    </lineage>
</organism>
<dbReference type="InterPro" id="IPR007267">
    <property type="entry name" value="GtrA_DPMS_TM"/>
</dbReference>
<evidence type="ECO:0000256" key="4">
    <source>
        <dbReference type="ARBA" id="ARBA00022989"/>
    </source>
</evidence>
<dbReference type="PANTHER" id="PTHR38459">
    <property type="entry name" value="PROPHAGE BACTOPRENOL-LINKED GLUCOSE TRANSLOCASE HOMOLOG"/>
    <property type="match status" value="1"/>
</dbReference>
<comment type="subcellular location">
    <subcellularLocation>
        <location evidence="1">Membrane</location>
        <topology evidence="1">Multi-pass membrane protein</topology>
    </subcellularLocation>
</comment>
<evidence type="ECO:0000256" key="5">
    <source>
        <dbReference type="ARBA" id="ARBA00023136"/>
    </source>
</evidence>
<evidence type="ECO:0000256" key="6">
    <source>
        <dbReference type="SAM" id="Phobius"/>
    </source>
</evidence>
<proteinExistence type="inferred from homology"/>
<evidence type="ECO:0000256" key="1">
    <source>
        <dbReference type="ARBA" id="ARBA00004141"/>
    </source>
</evidence>
<feature type="transmembrane region" description="Helical" evidence="6">
    <location>
        <begin position="66"/>
        <end position="88"/>
    </location>
</feature>
<accession>A0ABU8CHL3</accession>
<feature type="transmembrane region" description="Helical" evidence="6">
    <location>
        <begin position="34"/>
        <end position="54"/>
    </location>
</feature>
<dbReference type="InterPro" id="IPR051401">
    <property type="entry name" value="GtrA_CellWall_Glycosyl"/>
</dbReference>
<dbReference type="Pfam" id="PF04138">
    <property type="entry name" value="GtrA_DPMS_TM"/>
    <property type="match status" value="1"/>
</dbReference>
<evidence type="ECO:0000313" key="9">
    <source>
        <dbReference type="Proteomes" id="UP001531129"/>
    </source>
</evidence>
<comment type="caution">
    <text evidence="8">The sequence shown here is derived from an EMBL/GenBank/DDBJ whole genome shotgun (WGS) entry which is preliminary data.</text>
</comment>
<keyword evidence="9" id="KW-1185">Reference proteome</keyword>
<gene>
    <name evidence="8" type="ORF">V8Q02_10125</name>
</gene>
<evidence type="ECO:0000256" key="3">
    <source>
        <dbReference type="ARBA" id="ARBA00022692"/>
    </source>
</evidence>
<feature type="transmembrane region" description="Helical" evidence="6">
    <location>
        <begin position="7"/>
        <end position="28"/>
    </location>
</feature>